<dbReference type="EMBL" id="CACSIK010000003">
    <property type="protein sequence ID" value="CAA0109894.1"/>
    <property type="molecule type" value="Genomic_DNA"/>
</dbReference>
<name>A0A5S9PZK2_9GAMM</name>
<dbReference type="OrthoDB" id="8374021at2"/>
<dbReference type="RefSeq" id="WP_159269849.1">
    <property type="nucleotide sequence ID" value="NZ_CACSIK010000003.1"/>
</dbReference>
<evidence type="ECO:0000313" key="5">
    <source>
        <dbReference type="Proteomes" id="UP000439591"/>
    </source>
</evidence>
<dbReference type="Proteomes" id="UP000439591">
    <property type="component" value="Unassembled WGS sequence"/>
</dbReference>
<dbReference type="Proteomes" id="UP000435877">
    <property type="component" value="Unassembled WGS sequence"/>
</dbReference>
<sequence length="88" mass="10399">MLNCKQFTDLASDHIDQQHSGWKLIKIRMHLIICRHCRRFNRHLDRSRQTGAALAQQLWRTDKNTTEKIFSRLTQAPQNSDGNKPQDE</sequence>
<protein>
    <recommendedName>
        <fullName evidence="6">Zinc-finger domain-containing protein</fullName>
    </recommendedName>
</protein>
<reference evidence="4 5" key="1">
    <citation type="submission" date="2019-11" db="EMBL/GenBank/DDBJ databases">
        <authorList>
            <person name="Holert J."/>
        </authorList>
    </citation>
    <scope>NUCLEOTIDE SEQUENCE [LARGE SCALE GENOMIC DNA]</scope>
    <source>
        <strain evidence="2">BC3_2A</strain>
        <strain evidence="1">SB11_1A</strain>
    </source>
</reference>
<dbReference type="EMBL" id="CACSIM010000008">
    <property type="protein sequence ID" value="CAA0121733.1"/>
    <property type="molecule type" value="Genomic_DNA"/>
</dbReference>
<keyword evidence="4" id="KW-1185">Reference proteome</keyword>
<gene>
    <name evidence="1" type="ORF">IHBHHGIJ_03143</name>
    <name evidence="2" type="ORF">KFEGEMFD_03356</name>
    <name evidence="3" type="ORF">KFEGEMFD_03888</name>
</gene>
<evidence type="ECO:0000313" key="1">
    <source>
        <dbReference type="EMBL" id="CAA0109894.1"/>
    </source>
</evidence>
<organism evidence="1 4">
    <name type="scientific">Zhongshania aliphaticivorans</name>
    <dbReference type="NCBI Taxonomy" id="1470434"/>
    <lineage>
        <taxon>Bacteria</taxon>
        <taxon>Pseudomonadati</taxon>
        <taxon>Pseudomonadota</taxon>
        <taxon>Gammaproteobacteria</taxon>
        <taxon>Cellvibrionales</taxon>
        <taxon>Spongiibacteraceae</taxon>
        <taxon>Zhongshania</taxon>
    </lineage>
</organism>
<evidence type="ECO:0000313" key="4">
    <source>
        <dbReference type="Proteomes" id="UP000435877"/>
    </source>
</evidence>
<evidence type="ECO:0000313" key="2">
    <source>
        <dbReference type="EMBL" id="CAA0117941.1"/>
    </source>
</evidence>
<accession>A0A5S9PZK2</accession>
<dbReference type="AlphaFoldDB" id="A0A5S9PZK2"/>
<evidence type="ECO:0008006" key="6">
    <source>
        <dbReference type="Google" id="ProtNLM"/>
    </source>
</evidence>
<dbReference type="EMBL" id="CACSIM010000006">
    <property type="protein sequence ID" value="CAA0117941.1"/>
    <property type="molecule type" value="Genomic_DNA"/>
</dbReference>
<proteinExistence type="predicted"/>
<evidence type="ECO:0000313" key="3">
    <source>
        <dbReference type="EMBL" id="CAA0121733.1"/>
    </source>
</evidence>